<proteinExistence type="predicted"/>
<feature type="compositionally biased region" description="Polar residues" evidence="1">
    <location>
        <begin position="415"/>
        <end position="425"/>
    </location>
</feature>
<dbReference type="AlphaFoldDB" id="A0AAN8A3N4"/>
<accession>A0AAN8A3N4</accession>
<gene>
    <name evidence="2" type="ORF">LTR97_004937</name>
</gene>
<feature type="region of interest" description="Disordered" evidence="1">
    <location>
        <begin position="375"/>
        <end position="428"/>
    </location>
</feature>
<dbReference type="EMBL" id="JAVRQU010000006">
    <property type="protein sequence ID" value="KAK5702117.1"/>
    <property type="molecule type" value="Genomic_DNA"/>
</dbReference>
<name>A0AAN8A3N4_9PEZI</name>
<evidence type="ECO:0000313" key="2">
    <source>
        <dbReference type="EMBL" id="KAK5702117.1"/>
    </source>
</evidence>
<dbReference type="Gene3D" id="1.25.40.10">
    <property type="entry name" value="Tetratricopeptide repeat domain"/>
    <property type="match status" value="1"/>
</dbReference>
<protein>
    <submittedName>
        <fullName evidence="2">Uncharacterized protein</fullName>
    </submittedName>
</protein>
<dbReference type="Proteomes" id="UP001310594">
    <property type="component" value="Unassembled WGS sequence"/>
</dbReference>
<feature type="region of interest" description="Disordered" evidence="1">
    <location>
        <begin position="155"/>
        <end position="192"/>
    </location>
</feature>
<reference evidence="2" key="1">
    <citation type="submission" date="2023-08" db="EMBL/GenBank/DDBJ databases">
        <title>Black Yeasts Isolated from many extreme environments.</title>
        <authorList>
            <person name="Coleine C."/>
            <person name="Stajich J.E."/>
            <person name="Selbmann L."/>
        </authorList>
    </citation>
    <scope>NUCLEOTIDE SEQUENCE</scope>
    <source>
        <strain evidence="2">CCFEE 5810</strain>
    </source>
</reference>
<comment type="caution">
    <text evidence="2">The sequence shown here is derived from an EMBL/GenBank/DDBJ whole genome shotgun (WGS) entry which is preliminary data.</text>
</comment>
<dbReference type="Gene3D" id="1.10.287.1490">
    <property type="match status" value="1"/>
</dbReference>
<sequence>MPTTPSQTLNTAVANLQECGPILSVIRLQLDDNWSGSNAALARCENKIDDVRVFVSQACDRLRRLGPELKENEDHLVRRGDAYKLDCSTLQDEVKQLTGNLSQAARRGDDLQQRLEHKQDDLRHARIRITEGEQTIDELKAQLRTANNQIEQLTNAAARQAPPPSPTRLDPSSAGDRPSTDSGFDDGSSAIPADRTRQAIALGLLDTANTEFRRGHYLKADAAFVEVHKMVRQLPSSLQQAFDTSDIAYHRAVCRAEAGTNAEAESKLESFLQSHDKSTRRQRAQITHLLARTHVKLGRLDVALEYSCSAVGQWHEIDPSCDQHFDAVALLVRILHLQVKPLKALAVIDKCPENRKDYVRSKYSNLLSTVAIQATGGRMPPTQPDAPQPGVSDGRPPRLQVPSTARPRPGAGSIVSGTTNTSTASKRAERYKQLPLLFRMALT</sequence>
<evidence type="ECO:0000313" key="3">
    <source>
        <dbReference type="Proteomes" id="UP001310594"/>
    </source>
</evidence>
<evidence type="ECO:0000256" key="1">
    <source>
        <dbReference type="SAM" id="MobiDB-lite"/>
    </source>
</evidence>
<dbReference type="SUPFAM" id="SSF48452">
    <property type="entry name" value="TPR-like"/>
    <property type="match status" value="1"/>
</dbReference>
<organism evidence="2 3">
    <name type="scientific">Elasticomyces elasticus</name>
    <dbReference type="NCBI Taxonomy" id="574655"/>
    <lineage>
        <taxon>Eukaryota</taxon>
        <taxon>Fungi</taxon>
        <taxon>Dikarya</taxon>
        <taxon>Ascomycota</taxon>
        <taxon>Pezizomycotina</taxon>
        <taxon>Dothideomycetes</taxon>
        <taxon>Dothideomycetidae</taxon>
        <taxon>Mycosphaerellales</taxon>
        <taxon>Teratosphaeriaceae</taxon>
        <taxon>Elasticomyces</taxon>
    </lineage>
</organism>
<dbReference type="InterPro" id="IPR011990">
    <property type="entry name" value="TPR-like_helical_dom_sf"/>
</dbReference>
<dbReference type="SUPFAM" id="SSF57997">
    <property type="entry name" value="Tropomyosin"/>
    <property type="match status" value="1"/>
</dbReference>